<name>A0A835LXX5_9MAGN</name>
<gene>
    <name evidence="2" type="ORF">IFM89_038941</name>
</gene>
<protein>
    <submittedName>
        <fullName evidence="2">Uncharacterized protein</fullName>
    </submittedName>
</protein>
<feature type="chain" id="PRO_5032453260" evidence="1">
    <location>
        <begin position="17"/>
        <end position="96"/>
    </location>
</feature>
<sequence>MTAILQVLCMSSVVECLAILKCIEEGVMKGWRRLWFGFSSLPYKRTPLSWLRISSQDTWREVECLGQVVPSNLMMLVGDYENILNLTGMLHDSRKL</sequence>
<dbReference type="EMBL" id="JADFTS010000004">
    <property type="protein sequence ID" value="KAF9612338.1"/>
    <property type="molecule type" value="Genomic_DNA"/>
</dbReference>
<keyword evidence="1" id="KW-0732">Signal</keyword>
<organism evidence="2 3">
    <name type="scientific">Coptis chinensis</name>
    <dbReference type="NCBI Taxonomy" id="261450"/>
    <lineage>
        <taxon>Eukaryota</taxon>
        <taxon>Viridiplantae</taxon>
        <taxon>Streptophyta</taxon>
        <taxon>Embryophyta</taxon>
        <taxon>Tracheophyta</taxon>
        <taxon>Spermatophyta</taxon>
        <taxon>Magnoliopsida</taxon>
        <taxon>Ranunculales</taxon>
        <taxon>Ranunculaceae</taxon>
        <taxon>Coptidoideae</taxon>
        <taxon>Coptis</taxon>
    </lineage>
</organism>
<feature type="signal peptide" evidence="1">
    <location>
        <begin position="1"/>
        <end position="16"/>
    </location>
</feature>
<dbReference type="Proteomes" id="UP000631114">
    <property type="component" value="Unassembled WGS sequence"/>
</dbReference>
<keyword evidence="3" id="KW-1185">Reference proteome</keyword>
<evidence type="ECO:0000313" key="3">
    <source>
        <dbReference type="Proteomes" id="UP000631114"/>
    </source>
</evidence>
<comment type="caution">
    <text evidence="2">The sequence shown here is derived from an EMBL/GenBank/DDBJ whole genome shotgun (WGS) entry which is preliminary data.</text>
</comment>
<reference evidence="2 3" key="1">
    <citation type="submission" date="2020-10" db="EMBL/GenBank/DDBJ databases">
        <title>The Coptis chinensis genome and diversification of protoberbering-type alkaloids.</title>
        <authorList>
            <person name="Wang B."/>
            <person name="Shu S."/>
            <person name="Song C."/>
            <person name="Liu Y."/>
        </authorList>
    </citation>
    <scope>NUCLEOTIDE SEQUENCE [LARGE SCALE GENOMIC DNA]</scope>
    <source>
        <strain evidence="2">HL-2020</strain>
        <tissue evidence="2">Leaf</tissue>
    </source>
</reference>
<accession>A0A835LXX5</accession>
<dbReference type="AlphaFoldDB" id="A0A835LXX5"/>
<evidence type="ECO:0000313" key="2">
    <source>
        <dbReference type="EMBL" id="KAF9612338.1"/>
    </source>
</evidence>
<proteinExistence type="predicted"/>
<evidence type="ECO:0000256" key="1">
    <source>
        <dbReference type="SAM" id="SignalP"/>
    </source>
</evidence>